<dbReference type="EMBL" id="KI913124">
    <property type="protein sequence ID" value="ETV81276.1"/>
    <property type="molecule type" value="Genomic_DNA"/>
</dbReference>
<gene>
    <name evidence="1" type="ORF">H257_05840</name>
</gene>
<dbReference type="VEuPathDB" id="FungiDB:H257_05840"/>
<dbReference type="RefSeq" id="XP_009829134.1">
    <property type="nucleotide sequence ID" value="XM_009830832.1"/>
</dbReference>
<accession>W4GPL6</accession>
<reference evidence="1" key="1">
    <citation type="submission" date="2013-12" db="EMBL/GenBank/DDBJ databases">
        <title>The Genome Sequence of Aphanomyces astaci APO3.</title>
        <authorList>
            <consortium name="The Broad Institute Genomics Platform"/>
            <person name="Russ C."/>
            <person name="Tyler B."/>
            <person name="van West P."/>
            <person name="Dieguez-Uribeondo J."/>
            <person name="Young S.K."/>
            <person name="Zeng Q."/>
            <person name="Gargeya S."/>
            <person name="Fitzgerald M."/>
            <person name="Abouelleil A."/>
            <person name="Alvarado L."/>
            <person name="Chapman S.B."/>
            <person name="Gainer-Dewar J."/>
            <person name="Goldberg J."/>
            <person name="Griggs A."/>
            <person name="Gujja S."/>
            <person name="Hansen M."/>
            <person name="Howarth C."/>
            <person name="Imamovic A."/>
            <person name="Ireland A."/>
            <person name="Larimer J."/>
            <person name="McCowan C."/>
            <person name="Murphy C."/>
            <person name="Pearson M."/>
            <person name="Poon T.W."/>
            <person name="Priest M."/>
            <person name="Roberts A."/>
            <person name="Saif S."/>
            <person name="Shea T."/>
            <person name="Sykes S."/>
            <person name="Wortman J."/>
            <person name="Nusbaum C."/>
            <person name="Birren B."/>
        </authorList>
    </citation>
    <scope>NUCLEOTIDE SEQUENCE [LARGE SCALE GENOMIC DNA]</scope>
    <source>
        <strain evidence="1">APO3</strain>
    </source>
</reference>
<proteinExistence type="predicted"/>
<dbReference type="GeneID" id="20807836"/>
<dbReference type="AlphaFoldDB" id="W4GPL6"/>
<organism evidence="1">
    <name type="scientific">Aphanomyces astaci</name>
    <name type="common">Crayfish plague agent</name>
    <dbReference type="NCBI Taxonomy" id="112090"/>
    <lineage>
        <taxon>Eukaryota</taxon>
        <taxon>Sar</taxon>
        <taxon>Stramenopiles</taxon>
        <taxon>Oomycota</taxon>
        <taxon>Saprolegniomycetes</taxon>
        <taxon>Saprolegniales</taxon>
        <taxon>Verrucalvaceae</taxon>
        <taxon>Aphanomyces</taxon>
    </lineage>
</organism>
<evidence type="ECO:0000313" key="1">
    <source>
        <dbReference type="EMBL" id="ETV81276.1"/>
    </source>
</evidence>
<name>W4GPL6_APHAT</name>
<sequence length="137" mass="15627">MSEVEFQTRFDVAEAKYGLAKEPVKALLSISRHKEKVCRAFTGSVFTCSSLATQRGLKKKELRRFNLLQLAEHLWGIFQQQEIKACDELVTLLVAKRRWSNYVDGLWRANVLKAETSPHVTKVAGIWYVSGRRTSGL</sequence>
<protein>
    <submittedName>
        <fullName evidence="1">Uncharacterized protein</fullName>
    </submittedName>
</protein>